<dbReference type="GO" id="GO:0005524">
    <property type="term" value="F:ATP binding"/>
    <property type="evidence" value="ECO:0007669"/>
    <property type="project" value="InterPro"/>
</dbReference>
<keyword evidence="2" id="KW-0347">Helicase</keyword>
<dbReference type="GO" id="GO:0003677">
    <property type="term" value="F:DNA binding"/>
    <property type="evidence" value="ECO:0007669"/>
    <property type="project" value="InterPro"/>
</dbReference>
<keyword evidence="2" id="KW-0378">Hydrolase</keyword>
<dbReference type="PROSITE" id="PS51192">
    <property type="entry name" value="HELICASE_ATP_BIND_1"/>
    <property type="match status" value="1"/>
</dbReference>
<keyword evidence="2" id="KW-0067">ATP-binding</keyword>
<dbReference type="GO" id="GO:0015668">
    <property type="term" value="F:type III site-specific deoxyribonuclease activity"/>
    <property type="evidence" value="ECO:0007669"/>
    <property type="project" value="InterPro"/>
</dbReference>
<dbReference type="SUPFAM" id="SSF52540">
    <property type="entry name" value="P-loop containing nucleoside triphosphate hydrolases"/>
    <property type="match status" value="2"/>
</dbReference>
<dbReference type="PANTHER" id="PTHR47396">
    <property type="entry name" value="TYPE I RESTRICTION ENZYME ECOKI R PROTEIN"/>
    <property type="match status" value="1"/>
</dbReference>
<comment type="caution">
    <text evidence="2">The sequence shown here is derived from an EMBL/GenBank/DDBJ whole genome shotgun (WGS) entry which is preliminary data.</text>
</comment>
<dbReference type="EMBL" id="VHIR01000003">
    <property type="protein sequence ID" value="TQE44118.1"/>
    <property type="molecule type" value="Genomic_DNA"/>
</dbReference>
<dbReference type="Pfam" id="PF19778">
    <property type="entry name" value="RE_endonuc"/>
    <property type="match status" value="1"/>
</dbReference>
<dbReference type="InterPro" id="IPR050742">
    <property type="entry name" value="Helicase_Restrict-Modif_Enz"/>
</dbReference>
<accession>A0A540R8Q4</accession>
<dbReference type="InterPro" id="IPR045572">
    <property type="entry name" value="RE_endonuc_C"/>
</dbReference>
<dbReference type="Gene3D" id="3.40.50.300">
    <property type="entry name" value="P-loop containing nucleotide triphosphate hydrolases"/>
    <property type="match status" value="2"/>
</dbReference>
<feature type="domain" description="Helicase ATP-binding" evidence="1">
    <location>
        <begin position="98"/>
        <end position="284"/>
    </location>
</feature>
<gene>
    <name evidence="2" type="ORF">EJK80_03010</name>
</gene>
<dbReference type="GO" id="GO:0005829">
    <property type="term" value="C:cytosol"/>
    <property type="evidence" value="ECO:0007669"/>
    <property type="project" value="TreeGrafter"/>
</dbReference>
<dbReference type="AlphaFoldDB" id="A0A540R8Q4"/>
<dbReference type="PANTHER" id="PTHR47396:SF1">
    <property type="entry name" value="ATP-DEPENDENT HELICASE IRC3-RELATED"/>
    <property type="match status" value="1"/>
</dbReference>
<keyword evidence="2" id="KW-0547">Nucleotide-binding</keyword>
<dbReference type="InterPro" id="IPR006935">
    <property type="entry name" value="Helicase/UvrB_N"/>
</dbReference>
<evidence type="ECO:0000313" key="2">
    <source>
        <dbReference type="EMBL" id="TQE44118.1"/>
    </source>
</evidence>
<proteinExistence type="predicted"/>
<dbReference type="InterPro" id="IPR014001">
    <property type="entry name" value="Helicase_ATP-bd"/>
</dbReference>
<evidence type="ECO:0000313" key="3">
    <source>
        <dbReference type="Proteomes" id="UP000318080"/>
    </source>
</evidence>
<evidence type="ECO:0000259" key="1">
    <source>
        <dbReference type="PROSITE" id="PS51192"/>
    </source>
</evidence>
<dbReference type="Pfam" id="PF04851">
    <property type="entry name" value="ResIII"/>
    <property type="match status" value="1"/>
</dbReference>
<dbReference type="RefSeq" id="WP_141628593.1">
    <property type="nucleotide sequence ID" value="NZ_VHIR01000003.1"/>
</dbReference>
<dbReference type="GO" id="GO:0004386">
    <property type="term" value="F:helicase activity"/>
    <property type="evidence" value="ECO:0007669"/>
    <property type="project" value="UniProtKB-KW"/>
</dbReference>
<dbReference type="STRING" id="1686286.GCA_900092335_01280"/>
<dbReference type="InterPro" id="IPR027417">
    <property type="entry name" value="P-loop_NTPase"/>
</dbReference>
<organism evidence="2 3">
    <name type="scientific">Corynebacterium phoceense</name>
    <dbReference type="NCBI Taxonomy" id="1686286"/>
    <lineage>
        <taxon>Bacteria</taxon>
        <taxon>Bacillati</taxon>
        <taxon>Actinomycetota</taxon>
        <taxon>Actinomycetes</taxon>
        <taxon>Mycobacteriales</taxon>
        <taxon>Corynebacteriaceae</taxon>
        <taxon>Corynebacterium</taxon>
    </lineage>
</organism>
<protein>
    <submittedName>
        <fullName evidence="2">DEAD/DEAH box helicase</fullName>
    </submittedName>
</protein>
<dbReference type="Proteomes" id="UP000318080">
    <property type="component" value="Unassembled WGS sequence"/>
</dbReference>
<sequence length="987" mass="112242">MKFKFDPKQDYQLAAINSVTELFKGQPKDAGSLVSSLNLPSQPVDLAATTLDGEEDDALFNIDVSAEIGAVGNNLVVGDGQILRNLQEIQNHNGLEPATELKDGRQFDIEMETGTGKTYVYLRTVFELARKYNFTKFIILVPSVAIREGVKTSIELMADHFRQLYPDQPFDHVVYSGKDAEQVQSFATSTSIQIMIMTISSVRSKGDRLIMHQTRDKLNGLRPIDFLRATQPVLILDEPQNMESDLAKTSLEGLNPAFMLRYSATHRETRNVVYRLDPVDAHELGLVKQIVVAETTEHGNDAKPYIKVVSVKSQPWQARLELDCRKKDGSFKRQEKNVTTNQDLAKVTGNPAYENNWRINEINLDAGGFVELTHHGILRVGESIGSNDDAVYREMIRETIREHFRRESMLREQGIKVLSLFFVNRVHSYLGDGADNDTANGKFAQWFDELFIEERARSPRYEELLPQDPVELRRAYFSQIKKGVYDDTSGTSKNDEDSYDLIMKDKARLLSEDEPVRFIFSHSALREGWDNPNVFQICTLREMGSETERRQTIGRGLRLPVDQDGVRLSDQSVAQLTVVANESYQQFASNLQKEYTKAGVAIGFIGKGHFAKIRRPDSEDDKNIGYATSERIWEELNDRGFLDEDGRLTKDFTPNADGFALELSDEFSDVENEVLALMKRASIGTHIKPIRHRTTRTLNKELYFESPEFTEFWKTITQRTTFSVSVDRDELIENAVEGIKNAPEIEPLRVQVTKAKLTISRGGTESEETSSPRATDLRGSFQLPDIVTELQEATSLTRRTIIDILLQSDRLDEFIGNPNDFVAMVRTIIQTELSMLVTKGVQYEKIDGSVYSLSELREDGVKEKQHFLENLYEVKNKTKTDYDYVVYDSDTERQFAKLLDSNDDIKLFVKLPPKFKIDTPVGPYNPDWAIVKRVDGEDKLYMIRETKSTMDRNKIRASEQAKIDAAEVHFAAIGVNYSKNAPGHWNI</sequence>
<keyword evidence="3" id="KW-1185">Reference proteome</keyword>
<reference evidence="2 3" key="1">
    <citation type="submission" date="2019-06" db="EMBL/GenBank/DDBJ databases">
        <title>Draft genome of C. phoceense Strain 272.</title>
        <authorList>
            <person name="Pacheco L.G.C."/>
            <person name="Barberis C.M."/>
            <person name="Almuzara M.N."/>
            <person name="Traglia G.M."/>
            <person name="Santos C.S."/>
            <person name="Rocha D.J.P.G."/>
            <person name="Aguiar E.R.G.R."/>
            <person name="Vay C.A."/>
        </authorList>
    </citation>
    <scope>NUCLEOTIDE SEQUENCE [LARGE SCALE GENOMIC DNA]</scope>
    <source>
        <strain evidence="2 3">272</strain>
    </source>
</reference>
<name>A0A540R8Q4_9CORY</name>